<dbReference type="PANTHER" id="PTHR33840">
    <property type="match status" value="1"/>
</dbReference>
<name>A0ABU0YR52_9PROT</name>
<dbReference type="Proteomes" id="UP001230156">
    <property type="component" value="Unassembled WGS sequence"/>
</dbReference>
<dbReference type="RefSeq" id="WP_379956710.1">
    <property type="nucleotide sequence ID" value="NZ_JAUYVI010000005.1"/>
</dbReference>
<gene>
    <name evidence="3" type="ORF">Q8A70_15480</name>
</gene>
<evidence type="ECO:0000256" key="1">
    <source>
        <dbReference type="SAM" id="MobiDB-lite"/>
    </source>
</evidence>
<feature type="region of interest" description="Disordered" evidence="1">
    <location>
        <begin position="1"/>
        <end position="37"/>
    </location>
</feature>
<accession>A0ABU0YR52</accession>
<dbReference type="EMBL" id="JAUYVI010000005">
    <property type="protein sequence ID" value="MDQ7249088.1"/>
    <property type="molecule type" value="Genomic_DNA"/>
</dbReference>
<reference evidence="4" key="1">
    <citation type="submission" date="2023-08" db="EMBL/GenBank/DDBJ databases">
        <title>Rhodospirillaceae gen. nov., a novel taxon isolated from the Yangtze River Yuezi River estuary sludge.</title>
        <authorList>
            <person name="Ruan L."/>
        </authorList>
    </citation>
    <scope>NUCLEOTIDE SEQUENCE [LARGE SCALE GENOMIC DNA]</scope>
    <source>
        <strain evidence="4">R-7</strain>
    </source>
</reference>
<proteinExistence type="predicted"/>
<dbReference type="Pfam" id="PF09994">
    <property type="entry name" value="T6SS_Tle1-like_cat"/>
    <property type="match status" value="1"/>
</dbReference>
<keyword evidence="4" id="KW-1185">Reference proteome</keyword>
<protein>
    <submittedName>
        <fullName evidence="3">DUF2235 domain-containing protein</fullName>
    </submittedName>
</protein>
<evidence type="ECO:0000313" key="3">
    <source>
        <dbReference type="EMBL" id="MDQ7249088.1"/>
    </source>
</evidence>
<sequence length="786" mass="87947">MPDIGAPRTLSDLRADWRVTPTDGGNADPLRSIRPPAVPPTKLRGKAIIICCDGTSNDRKQMEEDRPAATNVFRLYDALTEDSLFGTVQITWYDEGVGTGTSSASKKANLLTSFFSKVVSILPSFVPDLGQKFTSLLEMGTGIWIEENIAEGYREIVRHYEPGDQIFIFGFSRGAYTARCIAGVIERCGLLKSENIRFAKDAITLYRRRKPEKEAARKERDKIPLLKDTLIHPPASVRIEVLGIWDTVASLGLPLWGWWFRVGAFWRNQSLDSNPAKICKRVYHALSMDEQRSQFFPTMTSSRWTGPEQVIRQVWFRGVHADIGGGYGNRSLGDLSLEWMLQIAHHHGLKLRDDKAGITLERGLPVCRGAAPLGKMHDEIKSKPGWIVFGAWPRWVPVPRPEWTERKQRQMVRKFGAPHDAVYRRSQQAFALWQQRDAGQRRIVDSLLARDGLIFLNFNNPIAIPITAATVWNRTGIVFEFGSIYKITYVEGEWQDKEKPECGPAGQKPQGLDLIRRLFTLGKRLNGADWLELVGHIAHPRPWPAAEFGLRRLLTLFFVREPRPLARSLIRMGRHLGKKQKSVTVVNLAHNGVFHAFGNDTWTTYPNNSGRVVLEIERVSALPPADGGPCFVVTPRGEVIDRGTVSAADAELLGLVEERSALLEGKAMPPWPAPASAEQASENTMPSDYPTIVAFADVLIEQPLAEPAAQAAKKPSQAVAPNDGIRDLDAIDDDIQMHLTKLAQPSKPKDAKAGGVAGSIRAISRRIRFRRRPSNPWRLEWTHDEI</sequence>
<feature type="domain" description="T6SS Phospholipase effector Tle1-like catalytic" evidence="2">
    <location>
        <begin position="46"/>
        <end position="342"/>
    </location>
</feature>
<comment type="caution">
    <text evidence="3">The sequence shown here is derived from an EMBL/GenBank/DDBJ whole genome shotgun (WGS) entry which is preliminary data.</text>
</comment>
<dbReference type="PANTHER" id="PTHR33840:SF1">
    <property type="entry name" value="TLE1 PHOSPHOLIPASE DOMAIN-CONTAINING PROTEIN"/>
    <property type="match status" value="1"/>
</dbReference>
<organism evidence="3 4">
    <name type="scientific">Dongia sedimenti</name>
    <dbReference type="NCBI Taxonomy" id="3064282"/>
    <lineage>
        <taxon>Bacteria</taxon>
        <taxon>Pseudomonadati</taxon>
        <taxon>Pseudomonadota</taxon>
        <taxon>Alphaproteobacteria</taxon>
        <taxon>Rhodospirillales</taxon>
        <taxon>Dongiaceae</taxon>
        <taxon>Dongia</taxon>
    </lineage>
</organism>
<evidence type="ECO:0000259" key="2">
    <source>
        <dbReference type="Pfam" id="PF09994"/>
    </source>
</evidence>
<evidence type="ECO:0000313" key="4">
    <source>
        <dbReference type="Proteomes" id="UP001230156"/>
    </source>
</evidence>
<dbReference type="InterPro" id="IPR018712">
    <property type="entry name" value="Tle1-like_cat"/>
</dbReference>